<dbReference type="OrthoDB" id="2860127at2"/>
<dbReference type="Proteomes" id="UP000182347">
    <property type="component" value="Unassembled WGS sequence"/>
</dbReference>
<evidence type="ECO:0000313" key="2">
    <source>
        <dbReference type="Proteomes" id="UP000182347"/>
    </source>
</evidence>
<dbReference type="AlphaFoldDB" id="A0A1G9V022"/>
<gene>
    <name evidence="1" type="ORF">SAMN05216244_3069</name>
</gene>
<name>A0A1G9V022_9BACI</name>
<sequence>MMVSHPILLSATQIAPNQIELVYDQPTDLRSAMNVQNYWIRNNLATPSDIATLGRNDMMLLPTNSLTPNMAIIRPMDDSNSRFLLTFSVNATPGVHYTVIPCFVNLEGMSGYGGDNLGPNSKNTFVAQ</sequence>
<evidence type="ECO:0000313" key="1">
    <source>
        <dbReference type="EMBL" id="SDM65463.1"/>
    </source>
</evidence>
<accession>A0A1G9V022</accession>
<organism evidence="1 2">
    <name type="scientific">Sediminibacillus halophilus</name>
    <dbReference type="NCBI Taxonomy" id="482461"/>
    <lineage>
        <taxon>Bacteria</taxon>
        <taxon>Bacillati</taxon>
        <taxon>Bacillota</taxon>
        <taxon>Bacilli</taxon>
        <taxon>Bacillales</taxon>
        <taxon>Bacillaceae</taxon>
        <taxon>Sediminibacillus</taxon>
    </lineage>
</organism>
<proteinExistence type="predicted"/>
<dbReference type="EMBL" id="FNHF01000004">
    <property type="protein sequence ID" value="SDM65463.1"/>
    <property type="molecule type" value="Genomic_DNA"/>
</dbReference>
<dbReference type="RefSeq" id="WP_074600158.1">
    <property type="nucleotide sequence ID" value="NZ_FNHF01000004.1"/>
</dbReference>
<protein>
    <submittedName>
        <fullName evidence="1">Uncharacterized protein</fullName>
    </submittedName>
</protein>
<keyword evidence="2" id="KW-1185">Reference proteome</keyword>
<reference evidence="2" key="1">
    <citation type="submission" date="2016-10" db="EMBL/GenBank/DDBJ databases">
        <authorList>
            <person name="Varghese N."/>
            <person name="Submissions S."/>
        </authorList>
    </citation>
    <scope>NUCLEOTIDE SEQUENCE [LARGE SCALE GENOMIC DNA]</scope>
    <source>
        <strain evidence="2">CGMCC 1.6199</strain>
    </source>
</reference>